<reference evidence="3" key="1">
    <citation type="submission" date="2018-06" db="EMBL/GenBank/DDBJ databases">
        <authorList>
            <person name="Zhirakovskaya E."/>
        </authorList>
    </citation>
    <scope>NUCLEOTIDE SEQUENCE</scope>
</reference>
<gene>
    <name evidence="3" type="ORF">MNBD_GAMMA21-1298</name>
</gene>
<keyword evidence="3" id="KW-0808">Transferase</keyword>
<dbReference type="SUPFAM" id="SSF53448">
    <property type="entry name" value="Nucleotide-diphospho-sugar transferases"/>
    <property type="match status" value="1"/>
</dbReference>
<evidence type="ECO:0000313" key="3">
    <source>
        <dbReference type="EMBL" id="VAW92733.1"/>
    </source>
</evidence>
<organism evidence="3">
    <name type="scientific">hydrothermal vent metagenome</name>
    <dbReference type="NCBI Taxonomy" id="652676"/>
    <lineage>
        <taxon>unclassified sequences</taxon>
        <taxon>metagenomes</taxon>
        <taxon>ecological metagenomes</taxon>
    </lineage>
</organism>
<dbReference type="GO" id="GO:0016740">
    <property type="term" value="F:transferase activity"/>
    <property type="evidence" value="ECO:0007669"/>
    <property type="project" value="UniProtKB-KW"/>
</dbReference>
<evidence type="ECO:0000259" key="2">
    <source>
        <dbReference type="Pfam" id="PF00535"/>
    </source>
</evidence>
<feature type="domain" description="Glycosyltransferase 2-like" evidence="2">
    <location>
        <begin position="5"/>
        <end position="128"/>
    </location>
</feature>
<dbReference type="CDD" id="cd02511">
    <property type="entry name" value="Beta4Glucosyltransferase"/>
    <property type="match status" value="1"/>
</dbReference>
<keyword evidence="1" id="KW-0812">Transmembrane</keyword>
<dbReference type="InterPro" id="IPR029044">
    <property type="entry name" value="Nucleotide-diphossugar_trans"/>
</dbReference>
<dbReference type="PANTHER" id="PTHR43630:SF2">
    <property type="entry name" value="GLYCOSYLTRANSFERASE"/>
    <property type="match status" value="1"/>
</dbReference>
<dbReference type="AlphaFoldDB" id="A0A3B0ZXU4"/>
<sequence>MAKLSACIISYNEEAKIGDCLKSLEGIVDEIIIIDSLSTDNTKEIARQYTDKIYNQEFLGHIEQKNLAVSKANHDWILSLDCDERLSTELRESILKIKNELDNADAYRMARKTFYVYRWLNYCWYPDMKIRLFNRTTAKWAGTNPHDHVEVKSKNIVTLNGDLYHFSFNSIAEHINTLNSFTEIGAKELIKKGKSVTPFTPWGRSLWTFLKLYLFKRGFLDGYAGLVVAVLSGMHVFVKYNKVLFWRWQEKNTKP</sequence>
<dbReference type="InterPro" id="IPR001173">
    <property type="entry name" value="Glyco_trans_2-like"/>
</dbReference>
<keyword evidence="1" id="KW-0472">Membrane</keyword>
<protein>
    <submittedName>
        <fullName evidence="3">Glycosyl transferase</fullName>
    </submittedName>
</protein>
<keyword evidence="1" id="KW-1133">Transmembrane helix</keyword>
<feature type="transmembrane region" description="Helical" evidence="1">
    <location>
        <begin position="219"/>
        <end position="238"/>
    </location>
</feature>
<dbReference type="Pfam" id="PF00535">
    <property type="entry name" value="Glycos_transf_2"/>
    <property type="match status" value="1"/>
</dbReference>
<dbReference type="EMBL" id="UOFR01000016">
    <property type="protein sequence ID" value="VAW92733.1"/>
    <property type="molecule type" value="Genomic_DNA"/>
</dbReference>
<evidence type="ECO:0000256" key="1">
    <source>
        <dbReference type="SAM" id="Phobius"/>
    </source>
</evidence>
<dbReference type="Gene3D" id="3.90.550.10">
    <property type="entry name" value="Spore Coat Polysaccharide Biosynthesis Protein SpsA, Chain A"/>
    <property type="match status" value="1"/>
</dbReference>
<dbReference type="PANTHER" id="PTHR43630">
    <property type="entry name" value="POLY-BETA-1,6-N-ACETYL-D-GLUCOSAMINE SYNTHASE"/>
    <property type="match status" value="1"/>
</dbReference>
<proteinExistence type="predicted"/>
<name>A0A3B0ZXU4_9ZZZZ</name>
<accession>A0A3B0ZXU4</accession>